<keyword evidence="2" id="KW-1185">Reference proteome</keyword>
<organism evidence="1 2">
    <name type="scientific">Hermanssonia centrifuga</name>
    <dbReference type="NCBI Taxonomy" id="98765"/>
    <lineage>
        <taxon>Eukaryota</taxon>
        <taxon>Fungi</taxon>
        <taxon>Dikarya</taxon>
        <taxon>Basidiomycota</taxon>
        <taxon>Agaricomycotina</taxon>
        <taxon>Agaricomycetes</taxon>
        <taxon>Polyporales</taxon>
        <taxon>Meruliaceae</taxon>
        <taxon>Hermanssonia</taxon>
    </lineage>
</organism>
<dbReference type="PANTHER" id="PTHR33266:SF1">
    <property type="entry name" value="F-BOX DOMAIN-CONTAINING PROTEIN"/>
    <property type="match status" value="1"/>
</dbReference>
<name>A0A2R6NW93_9APHY</name>
<proteinExistence type="predicted"/>
<dbReference type="Proteomes" id="UP000186601">
    <property type="component" value="Unassembled WGS sequence"/>
</dbReference>
<reference evidence="1 2" key="1">
    <citation type="submission" date="2018-02" db="EMBL/GenBank/DDBJ databases">
        <title>Genome sequence of the basidiomycete white-rot fungus Phlebia centrifuga.</title>
        <authorList>
            <person name="Granchi Z."/>
            <person name="Peng M."/>
            <person name="de Vries R.P."/>
            <person name="Hilden K."/>
            <person name="Makela M.R."/>
            <person name="Grigoriev I."/>
            <person name="Riley R."/>
        </authorList>
    </citation>
    <scope>NUCLEOTIDE SEQUENCE [LARGE SCALE GENOMIC DNA]</scope>
    <source>
        <strain evidence="1 2">FBCC195</strain>
    </source>
</reference>
<dbReference type="OrthoDB" id="107110at2759"/>
<dbReference type="AlphaFoldDB" id="A0A2R6NW93"/>
<gene>
    <name evidence="1" type="ORF">PHLCEN_2v7494</name>
</gene>
<protein>
    <submittedName>
        <fullName evidence="1">Uncharacterized protein</fullName>
    </submittedName>
</protein>
<comment type="caution">
    <text evidence="1">The sequence shown here is derived from an EMBL/GenBank/DDBJ whole genome shotgun (WGS) entry which is preliminary data.</text>
</comment>
<dbReference type="EMBL" id="MLYV02000755">
    <property type="protein sequence ID" value="PSR78162.1"/>
    <property type="molecule type" value="Genomic_DNA"/>
</dbReference>
<evidence type="ECO:0000313" key="2">
    <source>
        <dbReference type="Proteomes" id="UP000186601"/>
    </source>
</evidence>
<dbReference type="PANTHER" id="PTHR33266">
    <property type="entry name" value="CHROMOSOME 15, WHOLE GENOME SHOTGUN SEQUENCE"/>
    <property type="match status" value="1"/>
</dbReference>
<sequence length="876" mass="98072">MTKSLSPETDPITPEMHKQLDAAVYMAMKLPEAGNLIERYGTGRTVLIYIVETCPLDYRKAGFSGLHVMGYYSKYGLEDVLYEMYKARHSFATIRRSEYFRLADDKTIADEGEFTPHNDAPDVGAYSNILPIVQSSGAGKSRCVHEAAGLIFTLPLNARPGAEDSEEFAYPPTDLGSNKHEFFTRHSQNWSTSRTACCAFFAALFSTAVKFLGKLDGRFETFAALALAWRELLEADDRRVRKEMYAAVFLEAERLLKEGVIVDKPAATLDNSGSQIPICDMVASDEGTKLRDAIISRVAERLPADNWDPTIIFYLDEAHGLSSISVDAQRNVYDTFVSAASRLTTFGFVAVTLSTNSNLAKLAPPMSLHASSRPPSSPNHVPPFTELGFDCYTSGSNNRQYIFRPNKMSLKEVSEVSYMVKFGRPLFWSRWDGIMSAVDMVKFAREKLTGRRISSELDDFPRLSERPKEGMIAALSTRILLDFEPTRESARTFEMSLVERHMRIAYSVPTHREYYRSGNPSEPILAEAAAQEMSSSSRPIAELLRDYINEGLIDEGTRGELVGRLLLTLAYDKAIRDTTSDLPKKYSRGVTVEAFLKALFSEKYTANVLSCRPDMGGGNTSLKDAFKDAYVRFTHFVQYGNKNHIDTHSALACIARGMAVQVKHTEATIDLMIPITMEQENLREEIMSGILIQIKARSTTRVVNIDADKLGFFPAGCKKVRPYITILMQLGLQTGAHKRQYALATSAALTGSHKASPSKVITKQATRHTRLVDTGLHPRYAINVWGCSPAVYGVVHNKDIYAELLISRNVMDEHPRRDEPNLAAVRRMKPVWERNEDCYDWIDDEVLQGREGIGLMRDFEDEVFMNGDGSVPMDVD</sequence>
<evidence type="ECO:0000313" key="1">
    <source>
        <dbReference type="EMBL" id="PSR78162.1"/>
    </source>
</evidence>
<dbReference type="STRING" id="98765.A0A2R6NW93"/>
<accession>A0A2R6NW93</accession>